<dbReference type="CDD" id="cd05233">
    <property type="entry name" value="SDR_c"/>
    <property type="match status" value="1"/>
</dbReference>
<dbReference type="Gene3D" id="3.40.50.720">
    <property type="entry name" value="NAD(P)-binding Rossmann-like Domain"/>
    <property type="match status" value="1"/>
</dbReference>
<proteinExistence type="inferred from homology"/>
<keyword evidence="4" id="KW-1185">Reference proteome</keyword>
<evidence type="ECO:0000256" key="1">
    <source>
        <dbReference type="ARBA" id="ARBA00006484"/>
    </source>
</evidence>
<organism evidence="3 4">
    <name type="scientific">Meiothermus luteus</name>
    <dbReference type="NCBI Taxonomy" id="2026184"/>
    <lineage>
        <taxon>Bacteria</taxon>
        <taxon>Thermotogati</taxon>
        <taxon>Deinococcota</taxon>
        <taxon>Deinococci</taxon>
        <taxon>Thermales</taxon>
        <taxon>Thermaceae</taxon>
        <taxon>Meiothermus</taxon>
    </lineage>
</organism>
<comment type="caution">
    <text evidence="3">The sequence shown here is derived from an EMBL/GenBank/DDBJ whole genome shotgun (WGS) entry which is preliminary data.</text>
</comment>
<dbReference type="AlphaFoldDB" id="A0A399EJL0"/>
<name>A0A399EJL0_9DEIN</name>
<evidence type="ECO:0000313" key="4">
    <source>
        <dbReference type="Proteomes" id="UP000265800"/>
    </source>
</evidence>
<reference evidence="3 4" key="1">
    <citation type="submission" date="2018-08" db="EMBL/GenBank/DDBJ databases">
        <title>Meiothermus luteus KCTC 52599 genome sequencing project.</title>
        <authorList>
            <person name="Da Costa M.S."/>
            <person name="Albuquerque L."/>
            <person name="Raposo P."/>
            <person name="Froufe H.J.C."/>
            <person name="Barroso C.S."/>
            <person name="Egas C."/>
        </authorList>
    </citation>
    <scope>NUCLEOTIDE SEQUENCE [LARGE SCALE GENOMIC DNA]</scope>
    <source>
        <strain evidence="3 4">KCTC 52599</strain>
    </source>
</reference>
<evidence type="ECO:0000256" key="2">
    <source>
        <dbReference type="ARBA" id="ARBA00023002"/>
    </source>
</evidence>
<keyword evidence="2 3" id="KW-0560">Oxidoreductase</keyword>
<dbReference type="EC" id="1.1.1.47" evidence="3"/>
<dbReference type="PANTHER" id="PTHR43639:SF1">
    <property type="entry name" value="SHORT-CHAIN DEHYDROGENASE_REDUCTASE FAMILY PROTEIN"/>
    <property type="match status" value="1"/>
</dbReference>
<accession>A0A399EJL0</accession>
<gene>
    <name evidence="3" type="primary">ycdF</name>
    <name evidence="3" type="ORF">Mlute_02515</name>
</gene>
<dbReference type="GO" id="GO:0047936">
    <property type="term" value="F:glucose 1-dehydrogenase [NAD(P)+] activity"/>
    <property type="evidence" value="ECO:0007669"/>
    <property type="project" value="UniProtKB-EC"/>
</dbReference>
<dbReference type="Proteomes" id="UP000265800">
    <property type="component" value="Unassembled WGS sequence"/>
</dbReference>
<sequence>MNLPPAANPKARSSRLEGKVAIVTGIGSGIGKACALMFARHGASVVGCDLDPRAAQATLEEARAEGLALESLHPCDLTRPEEARRLVDFTLARFGRLQVLVNAAAWAAFKPVEELSYEEWRKTLASELDLVFLLCQAAWPYLKRQGGAILNFASANAYRVLERSPALAHCAGKGGVLALTRQLALEGAPFGIRANTISPGLVVTGATRPVIADPEIHDLWLKEHMLARFGTPEDVAWAAVFLVSDEASWITAADLAVDGGTRAL</sequence>
<dbReference type="Pfam" id="PF13561">
    <property type="entry name" value="adh_short_C2"/>
    <property type="match status" value="1"/>
</dbReference>
<protein>
    <submittedName>
        <fullName evidence="3">Glucose 1-dehydrogenase 2</fullName>
        <ecNumber evidence="3">1.1.1.47</ecNumber>
    </submittedName>
</protein>
<dbReference type="InterPro" id="IPR036291">
    <property type="entry name" value="NAD(P)-bd_dom_sf"/>
</dbReference>
<dbReference type="PRINTS" id="PR00081">
    <property type="entry name" value="GDHRDH"/>
</dbReference>
<dbReference type="PANTHER" id="PTHR43639">
    <property type="entry name" value="OXIDOREDUCTASE, SHORT-CHAIN DEHYDROGENASE/REDUCTASE FAMILY (AFU_ORTHOLOGUE AFUA_5G02870)"/>
    <property type="match status" value="1"/>
</dbReference>
<dbReference type="EMBL" id="QWKZ01000113">
    <property type="protein sequence ID" value="RIH82341.1"/>
    <property type="molecule type" value="Genomic_DNA"/>
</dbReference>
<dbReference type="InterPro" id="IPR002347">
    <property type="entry name" value="SDR_fam"/>
</dbReference>
<evidence type="ECO:0000313" key="3">
    <source>
        <dbReference type="EMBL" id="RIH82341.1"/>
    </source>
</evidence>
<dbReference type="OrthoDB" id="306388at2"/>
<dbReference type="PRINTS" id="PR00080">
    <property type="entry name" value="SDRFAMILY"/>
</dbReference>
<dbReference type="RefSeq" id="WP_119361033.1">
    <property type="nucleotide sequence ID" value="NZ_QWKZ01000113.1"/>
</dbReference>
<dbReference type="FunFam" id="3.40.50.720:FF:000084">
    <property type="entry name" value="Short-chain dehydrogenase reductase"/>
    <property type="match status" value="1"/>
</dbReference>
<dbReference type="SUPFAM" id="SSF51735">
    <property type="entry name" value="NAD(P)-binding Rossmann-fold domains"/>
    <property type="match status" value="1"/>
</dbReference>
<comment type="similarity">
    <text evidence="1">Belongs to the short-chain dehydrogenases/reductases (SDR) family.</text>
</comment>